<gene>
    <name evidence="1" type="ORF">KME60_28070</name>
</gene>
<dbReference type="AlphaFoldDB" id="A0A951UYR6"/>
<sequence>MDLYCGLSGGHMDLYCGVVWRTHGLVLWGCLADTWTCIVGLSGGHMDLYCGLSGGHMDLYCGLSGGHMDLYCGVVWRTHGLVLWVVWRTHGLVLWGCLPDTWTCIAGCLADTWTCIAGLSGGHMDYYIQFATPVKLCNNPDAIAPCAYAKRLWFVEQDPSRVRGIKRNFIQNRYKS</sequence>
<evidence type="ECO:0000313" key="1">
    <source>
        <dbReference type="EMBL" id="MBW4671175.1"/>
    </source>
</evidence>
<proteinExistence type="predicted"/>
<comment type="caution">
    <text evidence="1">The sequence shown here is derived from an EMBL/GenBank/DDBJ whole genome shotgun (WGS) entry which is preliminary data.</text>
</comment>
<organism evidence="1 2">
    <name type="scientific">Cyanomargarita calcarea GSE-NOS-MK-12-04C</name>
    <dbReference type="NCBI Taxonomy" id="2839659"/>
    <lineage>
        <taxon>Bacteria</taxon>
        <taxon>Bacillati</taxon>
        <taxon>Cyanobacteriota</taxon>
        <taxon>Cyanophyceae</taxon>
        <taxon>Nostocales</taxon>
        <taxon>Cyanomargaritaceae</taxon>
        <taxon>Cyanomargarita</taxon>
    </lineage>
</organism>
<reference evidence="1" key="1">
    <citation type="submission" date="2021-05" db="EMBL/GenBank/DDBJ databases">
        <authorList>
            <person name="Pietrasiak N."/>
            <person name="Ward R."/>
            <person name="Stajich J.E."/>
            <person name="Kurbessoian T."/>
        </authorList>
    </citation>
    <scope>NUCLEOTIDE SEQUENCE</scope>
    <source>
        <strain evidence="1">GSE-NOS-MK-12-04C</strain>
    </source>
</reference>
<accession>A0A951UYR6</accession>
<evidence type="ECO:0000313" key="2">
    <source>
        <dbReference type="Proteomes" id="UP000729701"/>
    </source>
</evidence>
<name>A0A951UYR6_9CYAN</name>
<reference evidence="1" key="2">
    <citation type="journal article" date="2022" name="Microbiol. Resour. Announc.">
        <title>Metagenome Sequencing to Explore Phylogenomics of Terrestrial Cyanobacteria.</title>
        <authorList>
            <person name="Ward R.D."/>
            <person name="Stajich J.E."/>
            <person name="Johansen J.R."/>
            <person name="Huntemann M."/>
            <person name="Clum A."/>
            <person name="Foster B."/>
            <person name="Foster B."/>
            <person name="Roux S."/>
            <person name="Palaniappan K."/>
            <person name="Varghese N."/>
            <person name="Mukherjee S."/>
            <person name="Reddy T.B.K."/>
            <person name="Daum C."/>
            <person name="Copeland A."/>
            <person name="Chen I.A."/>
            <person name="Ivanova N.N."/>
            <person name="Kyrpides N.C."/>
            <person name="Shapiro N."/>
            <person name="Eloe-Fadrosh E.A."/>
            <person name="Pietrasiak N."/>
        </authorList>
    </citation>
    <scope>NUCLEOTIDE SEQUENCE</scope>
    <source>
        <strain evidence="1">GSE-NOS-MK-12-04C</strain>
    </source>
</reference>
<protein>
    <submittedName>
        <fullName evidence="1">Uncharacterized protein</fullName>
    </submittedName>
</protein>
<dbReference type="Proteomes" id="UP000729701">
    <property type="component" value="Unassembled WGS sequence"/>
</dbReference>
<dbReference type="EMBL" id="JAHHGZ010000040">
    <property type="protein sequence ID" value="MBW4671175.1"/>
    <property type="molecule type" value="Genomic_DNA"/>
</dbReference>